<proteinExistence type="predicted"/>
<gene>
    <name evidence="2" type="ORF">GWI33_002537</name>
</gene>
<accession>A0A834IXB0</accession>
<dbReference type="OrthoDB" id="19141at2759"/>
<dbReference type="Gene3D" id="1.20.1050.10">
    <property type="match status" value="1"/>
</dbReference>
<dbReference type="Pfam" id="PF21972">
    <property type="entry name" value="Arc1p_N_like"/>
    <property type="match status" value="1"/>
</dbReference>
<dbReference type="GO" id="GO:0017101">
    <property type="term" value="C:aminoacyl-tRNA synthetase multienzyme complex"/>
    <property type="evidence" value="ECO:0007669"/>
    <property type="project" value="InterPro"/>
</dbReference>
<dbReference type="PROSITE" id="PS50405">
    <property type="entry name" value="GST_CTER"/>
    <property type="match status" value="1"/>
</dbReference>
<comment type="caution">
    <text evidence="2">The sequence shown here is derived from an EMBL/GenBank/DDBJ whole genome shotgun (WGS) entry which is preliminary data.</text>
</comment>
<dbReference type="InterPro" id="IPR036282">
    <property type="entry name" value="Glutathione-S-Trfase_C_sf"/>
</dbReference>
<dbReference type="SUPFAM" id="SSF47616">
    <property type="entry name" value="GST C-terminal domain-like"/>
    <property type="match status" value="1"/>
</dbReference>
<evidence type="ECO:0000313" key="2">
    <source>
        <dbReference type="EMBL" id="KAF7287167.1"/>
    </source>
</evidence>
<sequence length="172" mass="20131">MASISVDYFNNLAKFLKIPLGKISIKDNVCIRTHDNKTTIGVINIIFSLLKESKLCLKPNNHLDEAQMRQWLEYTIIYLIHNNQNLHSTFKDLNEHLETKTYLVNEQFSIADAFLYYVLVKIMINLSPLDKEKYIHVSRWFDNVQQDSTLRQSNNLINFNTNYLATLVPAKH</sequence>
<dbReference type="InterPro" id="IPR010987">
    <property type="entry name" value="Glutathione-S-Trfase_C-like"/>
</dbReference>
<protein>
    <recommendedName>
        <fullName evidence="1">GST C-terminal domain-containing protein</fullName>
    </recommendedName>
</protein>
<dbReference type="GO" id="GO:0005737">
    <property type="term" value="C:cytoplasm"/>
    <property type="evidence" value="ECO:0007669"/>
    <property type="project" value="TreeGrafter"/>
</dbReference>
<dbReference type="EMBL" id="JAACXV010000016">
    <property type="protein sequence ID" value="KAF7287167.1"/>
    <property type="molecule type" value="Genomic_DNA"/>
</dbReference>
<dbReference type="PANTHER" id="PTHR44490:SF1">
    <property type="entry name" value="EUKARYOTIC TRANSLATION ELONGATION FACTOR 1 EPSILON-1"/>
    <property type="match status" value="1"/>
</dbReference>
<name>A0A834IXB0_RHYFE</name>
<evidence type="ECO:0000313" key="3">
    <source>
        <dbReference type="Proteomes" id="UP000625711"/>
    </source>
</evidence>
<dbReference type="GO" id="GO:0043517">
    <property type="term" value="P:positive regulation of DNA damage response, signal transduction by p53 class mediator"/>
    <property type="evidence" value="ECO:0007669"/>
    <property type="project" value="InterPro"/>
</dbReference>
<organism evidence="2 3">
    <name type="scientific">Rhynchophorus ferrugineus</name>
    <name type="common">Red palm weevil</name>
    <name type="synonym">Curculio ferrugineus</name>
    <dbReference type="NCBI Taxonomy" id="354439"/>
    <lineage>
        <taxon>Eukaryota</taxon>
        <taxon>Metazoa</taxon>
        <taxon>Ecdysozoa</taxon>
        <taxon>Arthropoda</taxon>
        <taxon>Hexapoda</taxon>
        <taxon>Insecta</taxon>
        <taxon>Pterygota</taxon>
        <taxon>Neoptera</taxon>
        <taxon>Endopterygota</taxon>
        <taxon>Coleoptera</taxon>
        <taxon>Polyphaga</taxon>
        <taxon>Cucujiformia</taxon>
        <taxon>Curculionidae</taxon>
        <taxon>Dryophthorinae</taxon>
        <taxon>Rhynchophorus</taxon>
    </lineage>
</organism>
<dbReference type="AlphaFoldDB" id="A0A834IXB0"/>
<dbReference type="Proteomes" id="UP000625711">
    <property type="component" value="Unassembled WGS sequence"/>
</dbReference>
<reference evidence="2" key="1">
    <citation type="submission" date="2020-08" db="EMBL/GenBank/DDBJ databases">
        <title>Genome sequencing and assembly of the red palm weevil Rhynchophorus ferrugineus.</title>
        <authorList>
            <person name="Dias G.B."/>
            <person name="Bergman C.M."/>
            <person name="Manee M."/>
        </authorList>
    </citation>
    <scope>NUCLEOTIDE SEQUENCE</scope>
    <source>
        <strain evidence="2">AA-2017</strain>
        <tissue evidence="2">Whole larva</tissue>
    </source>
</reference>
<evidence type="ECO:0000259" key="1">
    <source>
        <dbReference type="PROSITE" id="PS50405"/>
    </source>
</evidence>
<dbReference type="CDD" id="cd10305">
    <property type="entry name" value="GST_C_AIMP3"/>
    <property type="match status" value="1"/>
</dbReference>
<dbReference type="PANTHER" id="PTHR44490">
    <property type="entry name" value="EUKARYOTIC TRANSLATION ELONGATION FACTOR 1 EPSILON-1"/>
    <property type="match status" value="1"/>
</dbReference>
<keyword evidence="3" id="KW-1185">Reference proteome</keyword>
<dbReference type="InterPro" id="IPR053837">
    <property type="entry name" value="AIMP3/p18_C"/>
</dbReference>
<dbReference type="GO" id="GO:0005634">
    <property type="term" value="C:nucleus"/>
    <property type="evidence" value="ECO:0007669"/>
    <property type="project" value="TreeGrafter"/>
</dbReference>
<feature type="domain" description="GST C-terminal" evidence="1">
    <location>
        <begin position="35"/>
        <end position="164"/>
    </location>
</feature>
<dbReference type="InterPro" id="IPR053836">
    <property type="entry name" value="Arc1-like_N"/>
</dbReference>
<dbReference type="InterPro" id="IPR042450">
    <property type="entry name" value="EEF1E1"/>
</dbReference>